<reference evidence="3" key="1">
    <citation type="submission" date="2009-05" db="EMBL/GenBank/DDBJ databases">
        <title>The genome sequence of Ajellomyces capsulatus strain H143.</title>
        <authorList>
            <person name="Champion M."/>
            <person name="Cuomo C.A."/>
            <person name="Ma L.-J."/>
            <person name="Henn M.R."/>
            <person name="Sil A."/>
            <person name="Goldman B."/>
            <person name="Young S.K."/>
            <person name="Kodira C.D."/>
            <person name="Zeng Q."/>
            <person name="Koehrsen M."/>
            <person name="Alvarado L."/>
            <person name="Berlin A.M."/>
            <person name="Borenstein D."/>
            <person name="Chen Z."/>
            <person name="Engels R."/>
            <person name="Freedman E."/>
            <person name="Gellesch M."/>
            <person name="Goldberg J."/>
            <person name="Griggs A."/>
            <person name="Gujja S."/>
            <person name="Heiman D.I."/>
            <person name="Hepburn T.A."/>
            <person name="Howarth C."/>
            <person name="Jen D."/>
            <person name="Larson L."/>
            <person name="Lewis B."/>
            <person name="Mehta T."/>
            <person name="Park D."/>
            <person name="Pearson M."/>
            <person name="Roberts A."/>
            <person name="Saif S."/>
            <person name="Shea T.D."/>
            <person name="Shenoy N."/>
            <person name="Sisk P."/>
            <person name="Stolte C."/>
            <person name="Sykes S."/>
            <person name="Walk T."/>
            <person name="White J."/>
            <person name="Yandava C."/>
            <person name="Klein B."/>
            <person name="McEwen J.G."/>
            <person name="Puccia R."/>
            <person name="Goldman G.H."/>
            <person name="Felipe M.S."/>
            <person name="Nino-Vega G."/>
            <person name="San-Blas G."/>
            <person name="Taylor J.W."/>
            <person name="Mendoza L."/>
            <person name="Galagan J.E."/>
            <person name="Nusbaum C."/>
            <person name="Birren B.W."/>
        </authorList>
    </citation>
    <scope>NUCLEOTIDE SEQUENCE [LARGE SCALE GENOMIC DNA]</scope>
    <source>
        <strain evidence="3">H143</strain>
    </source>
</reference>
<feature type="region of interest" description="Disordered" evidence="1">
    <location>
        <begin position="1"/>
        <end position="50"/>
    </location>
</feature>
<sequence>MIRSGRRMSSKLVCACSPSPPSLPNRCNPNDATATGRRQQTNSKIPHQQPTRVACQMDNGMRMSISGAGSSPTMQGGTISLLSQELRIWAMDSAFTGWAVANAAVSLRACEHALSW</sequence>
<dbReference type="HOGENOM" id="CLU_2096160_0_0_1"/>
<protein>
    <submittedName>
        <fullName evidence="2">Uncharacterized protein</fullName>
    </submittedName>
</protein>
<evidence type="ECO:0000313" key="3">
    <source>
        <dbReference type="Proteomes" id="UP000002624"/>
    </source>
</evidence>
<organism evidence="2 3">
    <name type="scientific">Ajellomyces capsulatus (strain H143)</name>
    <name type="common">Darling's disease fungus</name>
    <name type="synonym">Histoplasma capsulatum</name>
    <dbReference type="NCBI Taxonomy" id="544712"/>
    <lineage>
        <taxon>Eukaryota</taxon>
        <taxon>Fungi</taxon>
        <taxon>Dikarya</taxon>
        <taxon>Ascomycota</taxon>
        <taxon>Pezizomycotina</taxon>
        <taxon>Eurotiomycetes</taxon>
        <taxon>Eurotiomycetidae</taxon>
        <taxon>Onygenales</taxon>
        <taxon>Ajellomycetaceae</taxon>
        <taxon>Histoplasma</taxon>
    </lineage>
</organism>
<proteinExistence type="predicted"/>
<gene>
    <name evidence="2" type="ORF">HCDG_05900</name>
</gene>
<evidence type="ECO:0000313" key="2">
    <source>
        <dbReference type="EMBL" id="EER39678.1"/>
    </source>
</evidence>
<accession>C6HIL6</accession>
<name>C6HIL6_AJECH</name>
<feature type="compositionally biased region" description="Polar residues" evidence="1">
    <location>
        <begin position="25"/>
        <end position="50"/>
    </location>
</feature>
<dbReference type="VEuPathDB" id="FungiDB:HCDG_05900"/>
<dbReference type="Proteomes" id="UP000002624">
    <property type="component" value="Unassembled WGS sequence"/>
</dbReference>
<dbReference type="EMBL" id="GG692428">
    <property type="protein sequence ID" value="EER39678.1"/>
    <property type="molecule type" value="Genomic_DNA"/>
</dbReference>
<dbReference type="AlphaFoldDB" id="C6HIL6"/>
<evidence type="ECO:0000256" key="1">
    <source>
        <dbReference type="SAM" id="MobiDB-lite"/>
    </source>
</evidence>